<evidence type="ECO:0000256" key="10">
    <source>
        <dbReference type="RuleBase" id="RU351113"/>
    </source>
</evidence>
<dbReference type="PANTHER" id="PTHR21137:SF35">
    <property type="entry name" value="ODORANT RECEPTOR 19A-RELATED"/>
    <property type="match status" value="1"/>
</dbReference>
<dbReference type="GO" id="GO:0005886">
    <property type="term" value="C:plasma membrane"/>
    <property type="evidence" value="ECO:0007669"/>
    <property type="project" value="UniProtKB-SubCell"/>
</dbReference>
<evidence type="ECO:0000256" key="3">
    <source>
        <dbReference type="ARBA" id="ARBA00022606"/>
    </source>
</evidence>
<comment type="similarity">
    <text evidence="10">Belongs to the insect chemoreceptor superfamily. Heteromeric odorant receptor channel (TC 1.A.69) family.</text>
</comment>
<evidence type="ECO:0000313" key="12">
    <source>
        <dbReference type="RefSeq" id="XP_033352093.1"/>
    </source>
</evidence>
<evidence type="ECO:0000256" key="9">
    <source>
        <dbReference type="ARBA" id="ARBA00023224"/>
    </source>
</evidence>
<dbReference type="KEGG" id="bvk:117234720"/>
<evidence type="ECO:0000256" key="1">
    <source>
        <dbReference type="ARBA" id="ARBA00004651"/>
    </source>
</evidence>
<dbReference type="InterPro" id="IPR004117">
    <property type="entry name" value="7tm6_olfct_rcpt"/>
</dbReference>
<evidence type="ECO:0000256" key="2">
    <source>
        <dbReference type="ARBA" id="ARBA00022475"/>
    </source>
</evidence>
<keyword evidence="3 10" id="KW-0716">Sensory transduction</keyword>
<comment type="caution">
    <text evidence="10">Lacks conserved residue(s) required for the propagation of feature annotation.</text>
</comment>
<feature type="transmembrane region" description="Helical" evidence="10">
    <location>
        <begin position="78"/>
        <end position="101"/>
    </location>
</feature>
<evidence type="ECO:0000256" key="7">
    <source>
        <dbReference type="ARBA" id="ARBA00023136"/>
    </source>
</evidence>
<feature type="transmembrane region" description="Helical" evidence="10">
    <location>
        <begin position="337"/>
        <end position="357"/>
    </location>
</feature>
<keyword evidence="8 10" id="KW-0675">Receptor</keyword>
<keyword evidence="7 10" id="KW-0472">Membrane</keyword>
<sequence>MSVNTFRNLSNSVLSHVARNRKLHILSADMSEKIKNIIYRNDHYKSDSEYVIHIAKTLLTLIGIWPRKDTFLDNVKMYIQTVTIFILMCFLLIPHVIYTYFDCEDLTKYMKVIAAQVFSLLAIIKFWTLIFNRKEIRFCLNEIEIQYKDVKCEEDRLIMLNCAKIGRYFTMVYLALGYSGALPYHIILPLISERIVKADNTTQIPLPYLSDYVFFVIEDSPIYEITFVVQMCISCIIMTTNYGIYSLIASITMHSCCLFEVTSRRIEKLRKWDKRDLHDRIADIVQCHLKAIEYSAVIGKSLSFVFLSEMVGCTIVICFLEFGVIMEWEDHKTFSTITYFVLMTSMFVNVFIISFIGDRLKQESERIGETSYSLPWYDFPLNEAKNVRTIILRTRLPSSLSGAKILDLSLQAFCDVIKTSAAYFNVLRAMAA</sequence>
<accession>A0A6J3KG14</accession>
<evidence type="ECO:0000256" key="5">
    <source>
        <dbReference type="ARBA" id="ARBA00022725"/>
    </source>
</evidence>
<dbReference type="GeneID" id="117234720"/>
<keyword evidence="11" id="KW-1185">Reference proteome</keyword>
<dbReference type="GO" id="GO:0004984">
    <property type="term" value="F:olfactory receptor activity"/>
    <property type="evidence" value="ECO:0007669"/>
    <property type="project" value="InterPro"/>
</dbReference>
<evidence type="ECO:0000256" key="8">
    <source>
        <dbReference type="ARBA" id="ARBA00023170"/>
    </source>
</evidence>
<keyword evidence="2" id="KW-1003">Cell membrane</keyword>
<evidence type="ECO:0000313" key="11">
    <source>
        <dbReference type="Proteomes" id="UP000504631"/>
    </source>
</evidence>
<comment type="subcellular location">
    <subcellularLocation>
        <location evidence="1 10">Cell membrane</location>
        <topology evidence="1 10">Multi-pass membrane protein</topology>
    </subcellularLocation>
</comment>
<keyword evidence="5 10" id="KW-0552">Olfaction</keyword>
<evidence type="ECO:0000256" key="6">
    <source>
        <dbReference type="ARBA" id="ARBA00022989"/>
    </source>
</evidence>
<dbReference type="PANTHER" id="PTHR21137">
    <property type="entry name" value="ODORANT RECEPTOR"/>
    <property type="match status" value="1"/>
</dbReference>
<name>A0A6J3KG14_9HYME</name>
<gene>
    <name evidence="12" type="primary">LOC117234720</name>
</gene>
<keyword evidence="4 10" id="KW-0812">Transmembrane</keyword>
<dbReference type="GO" id="GO:0007165">
    <property type="term" value="P:signal transduction"/>
    <property type="evidence" value="ECO:0007669"/>
    <property type="project" value="UniProtKB-KW"/>
</dbReference>
<proteinExistence type="inferred from homology"/>
<organism evidence="11 12">
    <name type="scientific">Bombus vosnesenskii</name>
    <dbReference type="NCBI Taxonomy" id="207650"/>
    <lineage>
        <taxon>Eukaryota</taxon>
        <taxon>Metazoa</taxon>
        <taxon>Ecdysozoa</taxon>
        <taxon>Arthropoda</taxon>
        <taxon>Hexapoda</taxon>
        <taxon>Insecta</taxon>
        <taxon>Pterygota</taxon>
        <taxon>Neoptera</taxon>
        <taxon>Endopterygota</taxon>
        <taxon>Hymenoptera</taxon>
        <taxon>Apocrita</taxon>
        <taxon>Aculeata</taxon>
        <taxon>Apoidea</taxon>
        <taxon>Anthophila</taxon>
        <taxon>Apidae</taxon>
        <taxon>Bombus</taxon>
        <taxon>Pyrobombus</taxon>
    </lineage>
</organism>
<dbReference type="Proteomes" id="UP000504631">
    <property type="component" value="Unplaced"/>
</dbReference>
<dbReference type="RefSeq" id="XP_033352093.1">
    <property type="nucleotide sequence ID" value="XM_033496202.1"/>
</dbReference>
<reference evidence="12" key="1">
    <citation type="submission" date="2025-08" db="UniProtKB">
        <authorList>
            <consortium name="RefSeq"/>
        </authorList>
    </citation>
    <scope>IDENTIFICATION</scope>
    <source>
        <tissue evidence="12">Muscle</tissue>
    </source>
</reference>
<keyword evidence="6 10" id="KW-1133">Transmembrane helix</keyword>
<feature type="transmembrane region" description="Helical" evidence="10">
    <location>
        <begin position="113"/>
        <end position="131"/>
    </location>
</feature>
<feature type="transmembrane region" description="Helical" evidence="10">
    <location>
        <begin position="304"/>
        <end position="325"/>
    </location>
</feature>
<protein>
    <recommendedName>
        <fullName evidence="10">Odorant receptor</fullName>
    </recommendedName>
</protein>
<dbReference type="GO" id="GO:0005549">
    <property type="term" value="F:odorant binding"/>
    <property type="evidence" value="ECO:0007669"/>
    <property type="project" value="InterPro"/>
</dbReference>
<keyword evidence="9 10" id="KW-0807">Transducer</keyword>
<evidence type="ECO:0000256" key="4">
    <source>
        <dbReference type="ARBA" id="ARBA00022692"/>
    </source>
</evidence>
<dbReference type="Pfam" id="PF02949">
    <property type="entry name" value="7tm_6"/>
    <property type="match status" value="1"/>
</dbReference>
<dbReference type="AlphaFoldDB" id="A0A6J3KG14"/>
<feature type="transmembrane region" description="Helical" evidence="10">
    <location>
        <begin position="168"/>
        <end position="187"/>
    </location>
</feature>